<evidence type="ECO:0000256" key="1">
    <source>
        <dbReference type="ARBA" id="ARBA00004418"/>
    </source>
</evidence>
<dbReference type="RefSeq" id="WP_036939774.1">
    <property type="nucleotide sequence ID" value="NZ_CAXOHZ010000014.1"/>
</dbReference>
<accession>A0A379F7J3</accession>
<dbReference type="GO" id="GO:0030288">
    <property type="term" value="C:outer membrane-bounded periplasmic space"/>
    <property type="evidence" value="ECO:0007669"/>
    <property type="project" value="InterPro"/>
</dbReference>
<dbReference type="InterPro" id="IPR050643">
    <property type="entry name" value="Periplasmic_pilus_chap"/>
</dbReference>
<organism evidence="8 9">
    <name type="scientific">Proteus vulgaris</name>
    <dbReference type="NCBI Taxonomy" id="585"/>
    <lineage>
        <taxon>Bacteria</taxon>
        <taxon>Pseudomonadati</taxon>
        <taxon>Pseudomonadota</taxon>
        <taxon>Gammaproteobacteria</taxon>
        <taxon>Enterobacterales</taxon>
        <taxon>Morganellaceae</taxon>
        <taxon>Proteus</taxon>
    </lineage>
</organism>
<evidence type="ECO:0000256" key="3">
    <source>
        <dbReference type="ARBA" id="ARBA00022729"/>
    </source>
</evidence>
<dbReference type="EMBL" id="UGTW01000001">
    <property type="protein sequence ID" value="SUC15597.1"/>
    <property type="molecule type" value="Genomic_DNA"/>
</dbReference>
<dbReference type="InterPro" id="IPR016147">
    <property type="entry name" value="Pili_assmbl_chaperone_N"/>
</dbReference>
<evidence type="ECO:0000256" key="4">
    <source>
        <dbReference type="ARBA" id="ARBA00022764"/>
    </source>
</evidence>
<evidence type="ECO:0000313" key="9">
    <source>
        <dbReference type="Proteomes" id="UP000254331"/>
    </source>
</evidence>
<evidence type="ECO:0000313" key="8">
    <source>
        <dbReference type="EMBL" id="SUC15597.1"/>
    </source>
</evidence>
<name>A0A379F7J3_PROVU</name>
<feature type="domain" description="Pili assembly chaperone C-terminal" evidence="7">
    <location>
        <begin position="161"/>
        <end position="218"/>
    </location>
</feature>
<protein>
    <submittedName>
        <fullName evidence="8">Fimbrial chaperone protein</fullName>
    </submittedName>
</protein>
<dbReference type="PRINTS" id="PR00969">
    <property type="entry name" value="CHAPERONPILI"/>
</dbReference>
<evidence type="ECO:0000259" key="6">
    <source>
        <dbReference type="Pfam" id="PF00345"/>
    </source>
</evidence>
<comment type="subcellular location">
    <subcellularLocation>
        <location evidence="1">Periplasm</location>
    </subcellularLocation>
</comment>
<dbReference type="SUPFAM" id="SSF49354">
    <property type="entry name" value="PapD-like"/>
    <property type="match status" value="1"/>
</dbReference>
<keyword evidence="4" id="KW-0574">Periplasm</keyword>
<dbReference type="GO" id="GO:0071555">
    <property type="term" value="P:cell wall organization"/>
    <property type="evidence" value="ECO:0007669"/>
    <property type="project" value="InterPro"/>
</dbReference>
<proteinExistence type="inferred from homology"/>
<sequence>MSFKNVFLGLGLLLGTIAPSFAGFGLETTRVIYNEQSNNEGFVAFNTDKDTNYLLQSWIEDLNGKVTQNFVITPPLLKLVAQQKNTLQVTKNITLPNDVESMYWINVKFVAPSNENLENVLRYSMTNKIKLIYRPQSLSHINIENEVKTLKWSLKNGNIVITNNTPFFINIGKIFLNHSEVEDNPGYLSPKSETIIKVNKIQSNQNKIQLIYIDDFGKGVPVDFKL</sequence>
<dbReference type="Gene3D" id="2.60.40.10">
    <property type="entry name" value="Immunoglobulins"/>
    <property type="match status" value="2"/>
</dbReference>
<dbReference type="PANTHER" id="PTHR30251:SF2">
    <property type="entry name" value="FIMBRIAL CHAPERONE YADV-RELATED"/>
    <property type="match status" value="1"/>
</dbReference>
<dbReference type="Pfam" id="PF02753">
    <property type="entry name" value="PapD_C"/>
    <property type="match status" value="1"/>
</dbReference>
<dbReference type="InterPro" id="IPR013783">
    <property type="entry name" value="Ig-like_fold"/>
</dbReference>
<evidence type="ECO:0000256" key="2">
    <source>
        <dbReference type="ARBA" id="ARBA00007399"/>
    </source>
</evidence>
<evidence type="ECO:0000259" key="7">
    <source>
        <dbReference type="Pfam" id="PF02753"/>
    </source>
</evidence>
<dbReference type="PANTHER" id="PTHR30251">
    <property type="entry name" value="PILUS ASSEMBLY CHAPERONE"/>
    <property type="match status" value="1"/>
</dbReference>
<dbReference type="SUPFAM" id="SSF49584">
    <property type="entry name" value="Periplasmic chaperone C-domain"/>
    <property type="match status" value="1"/>
</dbReference>
<reference evidence="8 9" key="1">
    <citation type="submission" date="2018-06" db="EMBL/GenBank/DDBJ databases">
        <authorList>
            <consortium name="Pathogen Informatics"/>
            <person name="Doyle S."/>
        </authorList>
    </citation>
    <scope>NUCLEOTIDE SEQUENCE [LARGE SCALE GENOMIC DNA]</scope>
    <source>
        <strain evidence="8 9">NCTC10376</strain>
    </source>
</reference>
<gene>
    <name evidence="8" type="primary">focC_4</name>
    <name evidence="8" type="ORF">NCTC10376_01448</name>
</gene>
<dbReference type="Pfam" id="PF00345">
    <property type="entry name" value="PapD_N"/>
    <property type="match status" value="1"/>
</dbReference>
<dbReference type="OrthoDB" id="6455024at2"/>
<dbReference type="InterPro" id="IPR016148">
    <property type="entry name" value="Pili_assmbl_chaperone_C"/>
</dbReference>
<dbReference type="GeneID" id="93395751"/>
<comment type="similarity">
    <text evidence="2">Belongs to the periplasmic pilus chaperone family.</text>
</comment>
<dbReference type="InterPro" id="IPR001829">
    <property type="entry name" value="Pili_assmbl_chaperone_bac"/>
</dbReference>
<keyword evidence="5" id="KW-0143">Chaperone</keyword>
<dbReference type="InterPro" id="IPR036316">
    <property type="entry name" value="Pili_assmbl_chap_C_dom_sf"/>
</dbReference>
<feature type="domain" description="Pili assembly chaperone N-terminal" evidence="6">
    <location>
        <begin position="24"/>
        <end position="138"/>
    </location>
</feature>
<dbReference type="AlphaFoldDB" id="A0A379F7J3"/>
<dbReference type="InterPro" id="IPR008962">
    <property type="entry name" value="PapD-like_sf"/>
</dbReference>
<keyword evidence="3" id="KW-0732">Signal</keyword>
<evidence type="ECO:0000256" key="5">
    <source>
        <dbReference type="ARBA" id="ARBA00023186"/>
    </source>
</evidence>
<dbReference type="Proteomes" id="UP000254331">
    <property type="component" value="Unassembled WGS sequence"/>
</dbReference>